<evidence type="ECO:0000256" key="1">
    <source>
        <dbReference type="SAM" id="Phobius"/>
    </source>
</evidence>
<evidence type="ECO:0000313" key="3">
    <source>
        <dbReference type="Proteomes" id="UP000246635"/>
    </source>
</evidence>
<dbReference type="EMBL" id="QGTQ01000020">
    <property type="protein sequence ID" value="PWV97882.1"/>
    <property type="molecule type" value="Genomic_DNA"/>
</dbReference>
<gene>
    <name evidence="2" type="ORF">DFQ01_12069</name>
</gene>
<protein>
    <submittedName>
        <fullName evidence="2">Uncharacterized protein</fullName>
    </submittedName>
</protein>
<keyword evidence="3" id="KW-1185">Reference proteome</keyword>
<dbReference type="Proteomes" id="UP000246635">
    <property type="component" value="Unassembled WGS sequence"/>
</dbReference>
<comment type="caution">
    <text evidence="2">The sequence shown here is derived from an EMBL/GenBank/DDBJ whole genome shotgun (WGS) entry which is preliminary data.</text>
</comment>
<feature type="transmembrane region" description="Helical" evidence="1">
    <location>
        <begin position="40"/>
        <end position="62"/>
    </location>
</feature>
<name>A0A2V2YQ99_9BACL</name>
<keyword evidence="1" id="KW-1133">Transmembrane helix</keyword>
<dbReference type="AlphaFoldDB" id="A0A2V2YQ99"/>
<dbReference type="OrthoDB" id="2739603at2"/>
<keyword evidence="1" id="KW-0812">Transmembrane</keyword>
<sequence length="138" mass="15652">MRYLILWFASVVMFNGAFIGLELLEGNKITTTEYYGLRNMGVAFLFITFFLSIVVSAIYLLVTAALHLLARRVWPLHYALYCGLGIYAGSYFFDVLYNESFVREFHLHKSSAYMLFGLAGALYSILDTAFGKAKALKQ</sequence>
<evidence type="ECO:0000313" key="2">
    <source>
        <dbReference type="EMBL" id="PWV97882.1"/>
    </source>
</evidence>
<accession>A0A2V2YQ99</accession>
<reference evidence="2 3" key="1">
    <citation type="submission" date="2018-05" db="EMBL/GenBank/DDBJ databases">
        <title>Genomic Encyclopedia of Type Strains, Phase III (KMG-III): the genomes of soil and plant-associated and newly described type strains.</title>
        <authorList>
            <person name="Whitman W."/>
        </authorList>
    </citation>
    <scope>NUCLEOTIDE SEQUENCE [LARGE SCALE GENOMIC DNA]</scope>
    <source>
        <strain evidence="2 3">CECT 5696</strain>
    </source>
</reference>
<feature type="transmembrane region" description="Helical" evidence="1">
    <location>
        <begin position="113"/>
        <end position="130"/>
    </location>
</feature>
<organism evidence="2 3">
    <name type="scientific">Paenibacillus cellulosilyticus</name>
    <dbReference type="NCBI Taxonomy" id="375489"/>
    <lineage>
        <taxon>Bacteria</taxon>
        <taxon>Bacillati</taxon>
        <taxon>Bacillota</taxon>
        <taxon>Bacilli</taxon>
        <taxon>Bacillales</taxon>
        <taxon>Paenibacillaceae</taxon>
        <taxon>Paenibacillus</taxon>
    </lineage>
</organism>
<proteinExistence type="predicted"/>
<dbReference type="RefSeq" id="WP_110045854.1">
    <property type="nucleotide sequence ID" value="NZ_CP054613.1"/>
</dbReference>
<feature type="transmembrane region" description="Helical" evidence="1">
    <location>
        <begin position="74"/>
        <end position="93"/>
    </location>
</feature>
<keyword evidence="1" id="KW-0472">Membrane</keyword>